<dbReference type="Pfam" id="PF00990">
    <property type="entry name" value="GGDEF"/>
    <property type="match status" value="1"/>
</dbReference>
<dbReference type="PANTHER" id="PTHR44757:SF2">
    <property type="entry name" value="BIOFILM ARCHITECTURE MAINTENANCE PROTEIN MBAA"/>
    <property type="match status" value="1"/>
</dbReference>
<gene>
    <name evidence="4" type="ORF">N7548_04420</name>
</gene>
<dbReference type="InterPro" id="IPR001610">
    <property type="entry name" value="PAC"/>
</dbReference>
<dbReference type="PROSITE" id="PS50113">
    <property type="entry name" value="PAC"/>
    <property type="match status" value="1"/>
</dbReference>
<feature type="domain" description="GGDEF" evidence="3">
    <location>
        <begin position="293"/>
        <end position="417"/>
    </location>
</feature>
<evidence type="ECO:0000313" key="4">
    <source>
        <dbReference type="EMBL" id="MCV2232069.1"/>
    </source>
</evidence>
<dbReference type="CDD" id="cd00130">
    <property type="entry name" value="PAS"/>
    <property type="match status" value="2"/>
</dbReference>
<dbReference type="InterPro" id="IPR013655">
    <property type="entry name" value="PAS_fold_3"/>
</dbReference>
<name>A0ABT2Y5P5_9MOLU</name>
<feature type="domain" description="PAS" evidence="1">
    <location>
        <begin position="139"/>
        <end position="209"/>
    </location>
</feature>
<keyword evidence="5" id="KW-1185">Reference proteome</keyword>
<feature type="domain" description="PAS" evidence="1">
    <location>
        <begin position="15"/>
        <end position="81"/>
    </location>
</feature>
<dbReference type="Pfam" id="PF08447">
    <property type="entry name" value="PAS_3"/>
    <property type="match status" value="2"/>
</dbReference>
<dbReference type="NCBIfam" id="TIGR00254">
    <property type="entry name" value="GGDEF"/>
    <property type="match status" value="1"/>
</dbReference>
<accession>A0ABT2Y5P5</accession>
<dbReference type="Gene3D" id="3.30.450.20">
    <property type="entry name" value="PAS domain"/>
    <property type="match status" value="2"/>
</dbReference>
<reference evidence="4" key="1">
    <citation type="submission" date="2022-09" db="EMBL/GenBank/DDBJ databases">
        <title>Novel Mycoplasma species identified in domestic and wild animals.</title>
        <authorList>
            <person name="Volokhov D.V."/>
            <person name="Furtak V.A."/>
            <person name="Zagorodnyaya T.A."/>
        </authorList>
    </citation>
    <scope>NUCLEOTIDE SEQUENCE</scope>
    <source>
        <strain evidence="4">Oakley</strain>
    </source>
</reference>
<dbReference type="InterPro" id="IPR000014">
    <property type="entry name" value="PAS"/>
</dbReference>
<dbReference type="InterPro" id="IPR029787">
    <property type="entry name" value="Nucleotide_cyclase"/>
</dbReference>
<dbReference type="InterPro" id="IPR000160">
    <property type="entry name" value="GGDEF_dom"/>
</dbReference>
<dbReference type="SMART" id="SM00086">
    <property type="entry name" value="PAC"/>
    <property type="match status" value="2"/>
</dbReference>
<dbReference type="SUPFAM" id="SSF55073">
    <property type="entry name" value="Nucleotide cyclase"/>
    <property type="match status" value="1"/>
</dbReference>
<dbReference type="InterPro" id="IPR052155">
    <property type="entry name" value="Biofilm_reg_signaling"/>
</dbReference>
<dbReference type="Gene3D" id="3.30.70.270">
    <property type="match status" value="1"/>
</dbReference>
<protein>
    <submittedName>
        <fullName evidence="4">Sensor domain-containing diguanylate cyclase</fullName>
    </submittedName>
</protein>
<evidence type="ECO:0000259" key="1">
    <source>
        <dbReference type="PROSITE" id="PS50112"/>
    </source>
</evidence>
<dbReference type="PANTHER" id="PTHR44757">
    <property type="entry name" value="DIGUANYLATE CYCLASE DGCP"/>
    <property type="match status" value="1"/>
</dbReference>
<dbReference type="EMBL" id="JAOVQM010000003">
    <property type="protein sequence ID" value="MCV2232069.1"/>
    <property type="molecule type" value="Genomic_DNA"/>
</dbReference>
<evidence type="ECO:0000313" key="5">
    <source>
        <dbReference type="Proteomes" id="UP001177160"/>
    </source>
</evidence>
<feature type="domain" description="PAC" evidence="2">
    <location>
        <begin position="85"/>
        <end position="138"/>
    </location>
</feature>
<evidence type="ECO:0000259" key="2">
    <source>
        <dbReference type="PROSITE" id="PS50113"/>
    </source>
</evidence>
<dbReference type="SUPFAM" id="SSF55785">
    <property type="entry name" value="PYP-like sensor domain (PAS domain)"/>
    <property type="match status" value="2"/>
</dbReference>
<comment type="caution">
    <text evidence="4">The sequence shown here is derived from an EMBL/GenBank/DDBJ whole genome shotgun (WGS) entry which is preliminary data.</text>
</comment>
<dbReference type="InterPro" id="IPR000700">
    <property type="entry name" value="PAS-assoc_C"/>
</dbReference>
<dbReference type="SMART" id="SM00267">
    <property type="entry name" value="GGDEF"/>
    <property type="match status" value="1"/>
</dbReference>
<organism evidence="4 5">
    <name type="scientific">Paracholeplasma manati</name>
    <dbReference type="NCBI Taxonomy" id="591373"/>
    <lineage>
        <taxon>Bacteria</taxon>
        <taxon>Bacillati</taxon>
        <taxon>Mycoplasmatota</taxon>
        <taxon>Mollicutes</taxon>
        <taxon>Acholeplasmatales</taxon>
        <taxon>Acholeplasmataceae</taxon>
        <taxon>Paracholeplasma</taxon>
    </lineage>
</organism>
<sequence>MHKKYLDFDPFGSMIVKAMNAGTWIWNIQTNETIYNERWAEMIGYSLAELEPVSLDTWCKFVHPDDLHKSDEAFKQLFDKKTEFYSVEVRMKHKLGYWIWVLDSGQIIEWSETCEPLIAIGTHIDITDSKNAQLELEKSERNLRQIVEHAFDIIYRIDNKGNLSYVSNAWSKRLGYARANSIGQPYKSFVHPDDVKRLDAFAETLKQSEDAQTISGYRLRHANGSWRYYESNASIILEDGAIAGVGGIARDITLLIEKQREIEYLSYHDFLTGLYNRHYLDHIIGEIIKPERLPLCIISMDLNDLKRVNDTYGHHMGDYYIKQVATIIKELIPTPYQFRVGGDEFLVFVPNTDQTTALEIRNTVYDQLKKMKIKDFQPSTAFGFIVKESIDEEIYEDIKKADEFMYLNKIKVKSGNY</sequence>
<dbReference type="PROSITE" id="PS50887">
    <property type="entry name" value="GGDEF"/>
    <property type="match status" value="1"/>
</dbReference>
<proteinExistence type="predicted"/>
<dbReference type="NCBIfam" id="TIGR00229">
    <property type="entry name" value="sensory_box"/>
    <property type="match status" value="2"/>
</dbReference>
<dbReference type="RefSeq" id="WP_263608234.1">
    <property type="nucleotide sequence ID" value="NZ_JAOVQM010000003.1"/>
</dbReference>
<dbReference type="CDD" id="cd01949">
    <property type="entry name" value="GGDEF"/>
    <property type="match status" value="1"/>
</dbReference>
<dbReference type="InterPro" id="IPR043128">
    <property type="entry name" value="Rev_trsase/Diguanyl_cyclase"/>
</dbReference>
<dbReference type="PROSITE" id="PS50112">
    <property type="entry name" value="PAS"/>
    <property type="match status" value="2"/>
</dbReference>
<dbReference type="SMART" id="SM00091">
    <property type="entry name" value="PAS"/>
    <property type="match status" value="2"/>
</dbReference>
<dbReference type="Proteomes" id="UP001177160">
    <property type="component" value="Unassembled WGS sequence"/>
</dbReference>
<evidence type="ECO:0000259" key="3">
    <source>
        <dbReference type="PROSITE" id="PS50887"/>
    </source>
</evidence>
<dbReference type="InterPro" id="IPR035965">
    <property type="entry name" value="PAS-like_dom_sf"/>
</dbReference>